<dbReference type="Gene3D" id="3.30.2400.30">
    <property type="match status" value="1"/>
</dbReference>
<dbReference type="OrthoDB" id="2922at2"/>
<dbReference type="EMBL" id="FOWC01000003">
    <property type="protein sequence ID" value="SFO97968.1"/>
    <property type="molecule type" value="Genomic_DNA"/>
</dbReference>
<reference evidence="5 8" key="2">
    <citation type="submission" date="2020-01" db="EMBL/GenBank/DDBJ databases">
        <title>Insect and environment-associated Actinomycetes.</title>
        <authorList>
            <person name="Currrie C."/>
            <person name="Chevrette M."/>
            <person name="Carlson C."/>
            <person name="Stubbendieck R."/>
            <person name="Wendt-Pienkowski E."/>
        </authorList>
    </citation>
    <scope>NUCLEOTIDE SEQUENCE [LARGE SCALE GENOMIC DNA]</scope>
    <source>
        <strain evidence="5 8">SID8386</strain>
    </source>
</reference>
<dbReference type="Proteomes" id="UP000470404">
    <property type="component" value="Unassembled WGS sequence"/>
</dbReference>
<evidence type="ECO:0000256" key="2">
    <source>
        <dbReference type="ARBA" id="ARBA00033743"/>
    </source>
</evidence>
<dbReference type="PIRSF" id="PIRSF019254">
    <property type="entry name" value="CFP29"/>
    <property type="match status" value="1"/>
</dbReference>
<dbReference type="Pfam" id="PF04454">
    <property type="entry name" value="Linocin_M18"/>
    <property type="match status" value="1"/>
</dbReference>
<dbReference type="Proteomes" id="UP000199137">
    <property type="component" value="Unassembled WGS sequence"/>
</dbReference>
<protein>
    <recommendedName>
        <fullName evidence="4">Type 1 encapsulin shell protein</fullName>
    </recommendedName>
</protein>
<sequence>MNHLMRELAPIPAEGWKQIDDEARERLATHLAARKMVDVEGPRGWEYSATSLGRTQRVDPPETARERETLAQQRRVLPLVEVRVPFTVERKELEDAERGADDLEFDDLDQAAAQVGLLENRAVFHGWPDAGITGIAEASPHDHGTLGTDPERYPHVVANAVNTLRCKGIEGPYALAINPGGYTSIVESTEHGGLLVLDHLRRALGGGRVKRTPGLTGAVVLSLAGGDFVLELGQDLSVGYRHHDAETLTLYLEESFSFRVTEPDAALVLD</sequence>
<dbReference type="GO" id="GO:0140737">
    <property type="term" value="C:encapsulin nanocompartment"/>
    <property type="evidence" value="ECO:0007669"/>
    <property type="project" value="UniProtKB-SubCell"/>
</dbReference>
<dbReference type="PANTHER" id="PTHR37165:SF1">
    <property type="entry name" value="TYPE 1 ENCAPSULIN SHELL PROTEIN"/>
    <property type="match status" value="1"/>
</dbReference>
<keyword evidence="8" id="KW-1185">Reference proteome</keyword>
<dbReference type="InterPro" id="IPR007544">
    <property type="entry name" value="ENCAP"/>
</dbReference>
<dbReference type="RefSeq" id="WP_067581702.1">
    <property type="nucleotide sequence ID" value="NZ_FOWC01000003.1"/>
</dbReference>
<dbReference type="NCBIfam" id="NF041155">
    <property type="entry name" value="encap_f1"/>
    <property type="match status" value="1"/>
</dbReference>
<dbReference type="Gene3D" id="3.30.2320.10">
    <property type="entry name" value="hypothetical protein PF0899 domain"/>
    <property type="match status" value="1"/>
</dbReference>
<evidence type="ECO:0000256" key="3">
    <source>
        <dbReference type="ARBA" id="ARBA00033787"/>
    </source>
</evidence>
<evidence type="ECO:0000256" key="4">
    <source>
        <dbReference type="ARBA" id="ARBA00050023"/>
    </source>
</evidence>
<evidence type="ECO:0000313" key="6">
    <source>
        <dbReference type="EMBL" id="SFO97968.1"/>
    </source>
</evidence>
<dbReference type="InterPro" id="IPR051429">
    <property type="entry name" value="Encapsulin_nc"/>
</dbReference>
<dbReference type="STRING" id="112413.SAMN05421854_103625"/>
<dbReference type="PANTHER" id="PTHR37165">
    <property type="entry name" value="PEPTIDASE U56 FAMILY"/>
    <property type="match status" value="1"/>
</dbReference>
<comment type="subcellular location">
    <subcellularLocation>
        <location evidence="1">Encapsulin nanocompartment</location>
    </subcellularLocation>
</comment>
<evidence type="ECO:0000256" key="1">
    <source>
        <dbReference type="ARBA" id="ARBA00033738"/>
    </source>
</evidence>
<reference evidence="6 7" key="1">
    <citation type="submission" date="2016-10" db="EMBL/GenBank/DDBJ databases">
        <authorList>
            <person name="de Groot N.N."/>
        </authorList>
    </citation>
    <scope>NUCLEOTIDE SEQUENCE [LARGE SCALE GENOMIC DNA]</scope>
    <source>
        <strain evidence="6 7">DSM 44637</strain>
    </source>
</reference>
<keyword evidence="3" id="KW-1284">Encapsulin nanocompartment</keyword>
<organism evidence="6 7">
    <name type="scientific">Amycolatopsis rubida</name>
    <dbReference type="NCBI Taxonomy" id="112413"/>
    <lineage>
        <taxon>Bacteria</taxon>
        <taxon>Bacillati</taxon>
        <taxon>Actinomycetota</taxon>
        <taxon>Actinomycetes</taxon>
        <taxon>Pseudonocardiales</taxon>
        <taxon>Pseudonocardiaceae</taxon>
        <taxon>Amycolatopsis</taxon>
    </lineage>
</organism>
<name>A0A1I5LKX6_9PSEU</name>
<dbReference type="AlphaFoldDB" id="A0A1I5LKX6"/>
<accession>A0A1I5LKX6</accession>
<evidence type="ECO:0000313" key="8">
    <source>
        <dbReference type="Proteomes" id="UP000470404"/>
    </source>
</evidence>
<proteinExistence type="inferred from homology"/>
<dbReference type="EMBL" id="JAAGNC010000127">
    <property type="protein sequence ID" value="NEC58907.1"/>
    <property type="molecule type" value="Genomic_DNA"/>
</dbReference>
<evidence type="ECO:0000313" key="7">
    <source>
        <dbReference type="Proteomes" id="UP000199137"/>
    </source>
</evidence>
<evidence type="ECO:0000313" key="5">
    <source>
        <dbReference type="EMBL" id="NEC58907.1"/>
    </source>
</evidence>
<comment type="similarity">
    <text evidence="2">Belongs to the encapsulin family. Family 1 subfamily.</text>
</comment>
<gene>
    <name evidence="5" type="ORF">G3I59_25745</name>
    <name evidence="6" type="ORF">SAMN05421854_103625</name>
</gene>